<proteinExistence type="predicted"/>
<feature type="region of interest" description="Disordered" evidence="1">
    <location>
        <begin position="1"/>
        <end position="78"/>
    </location>
</feature>
<feature type="compositionally biased region" description="Acidic residues" evidence="1">
    <location>
        <begin position="64"/>
        <end position="78"/>
    </location>
</feature>
<feature type="compositionally biased region" description="Polar residues" evidence="1">
    <location>
        <begin position="33"/>
        <end position="45"/>
    </location>
</feature>
<reference evidence="2" key="1">
    <citation type="submission" date="2024-04" db="EMBL/GenBank/DDBJ databases">
        <authorList>
            <consortium name="Molecular Ecology Group"/>
        </authorList>
    </citation>
    <scope>NUCLEOTIDE SEQUENCE</scope>
</reference>
<evidence type="ECO:0000313" key="3">
    <source>
        <dbReference type="Proteomes" id="UP001497644"/>
    </source>
</evidence>
<protein>
    <submittedName>
        <fullName evidence="2">Uncharacterized protein</fullName>
    </submittedName>
</protein>
<organism evidence="2 3">
    <name type="scientific">Lasius platythorax</name>
    <dbReference type="NCBI Taxonomy" id="488582"/>
    <lineage>
        <taxon>Eukaryota</taxon>
        <taxon>Metazoa</taxon>
        <taxon>Ecdysozoa</taxon>
        <taxon>Arthropoda</taxon>
        <taxon>Hexapoda</taxon>
        <taxon>Insecta</taxon>
        <taxon>Pterygota</taxon>
        <taxon>Neoptera</taxon>
        <taxon>Endopterygota</taxon>
        <taxon>Hymenoptera</taxon>
        <taxon>Apocrita</taxon>
        <taxon>Aculeata</taxon>
        <taxon>Formicoidea</taxon>
        <taxon>Formicidae</taxon>
        <taxon>Formicinae</taxon>
        <taxon>Lasius</taxon>
        <taxon>Lasius</taxon>
    </lineage>
</organism>
<evidence type="ECO:0000313" key="2">
    <source>
        <dbReference type="EMBL" id="CAL1672738.1"/>
    </source>
</evidence>
<feature type="compositionally biased region" description="Basic and acidic residues" evidence="1">
    <location>
        <begin position="22"/>
        <end position="32"/>
    </location>
</feature>
<dbReference type="AlphaFoldDB" id="A0AAV2MZP5"/>
<dbReference type="Proteomes" id="UP001497644">
    <property type="component" value="Unassembled WGS sequence"/>
</dbReference>
<evidence type="ECO:0000256" key="1">
    <source>
        <dbReference type="SAM" id="MobiDB-lite"/>
    </source>
</evidence>
<name>A0AAV2MZP5_9HYME</name>
<dbReference type="EMBL" id="CAXIPU020000886">
    <property type="protein sequence ID" value="CAL1672738.1"/>
    <property type="molecule type" value="Genomic_DNA"/>
</dbReference>
<gene>
    <name evidence="2" type="ORF">LPLAT_LOCUS10636</name>
</gene>
<sequence length="78" mass="8769">MIQVIPRIFTGQDSNMSSSDQNLKRSVEHDTSPAKQRQYLKNNKATLEMEEMCSEDTGSNDTDGIPEMEDLDASNESE</sequence>
<comment type="caution">
    <text evidence="2">The sequence shown here is derived from an EMBL/GenBank/DDBJ whole genome shotgun (WGS) entry which is preliminary data.</text>
</comment>
<keyword evidence="3" id="KW-1185">Reference proteome</keyword>
<accession>A0AAV2MZP5</accession>
<feature type="compositionally biased region" description="Polar residues" evidence="1">
    <location>
        <begin position="11"/>
        <end position="21"/>
    </location>
</feature>